<protein>
    <submittedName>
        <fullName evidence="8">PTS transporter subunit EIIB</fullName>
    </submittedName>
</protein>
<evidence type="ECO:0000256" key="5">
    <source>
        <dbReference type="ARBA" id="ARBA00022777"/>
    </source>
</evidence>
<keyword evidence="5" id="KW-0418">Kinase</keyword>
<gene>
    <name evidence="8" type="ORF">IAB46_00170</name>
</gene>
<evidence type="ECO:0000256" key="1">
    <source>
        <dbReference type="ARBA" id="ARBA00022448"/>
    </source>
</evidence>
<dbReference type="EMBL" id="DVIT01000002">
    <property type="protein sequence ID" value="HIS45979.1"/>
    <property type="molecule type" value="Genomic_DNA"/>
</dbReference>
<evidence type="ECO:0000256" key="6">
    <source>
        <dbReference type="PROSITE-ProRule" id="PRU00421"/>
    </source>
</evidence>
<dbReference type="Pfam" id="PF00367">
    <property type="entry name" value="PTS_EIIB"/>
    <property type="match status" value="1"/>
</dbReference>
<dbReference type="InterPro" id="IPR001996">
    <property type="entry name" value="PTS_IIB_1"/>
</dbReference>
<organism evidence="8 9">
    <name type="scientific">Candidatus Scybalocola faecigallinarum</name>
    <dbReference type="NCBI Taxonomy" id="2840941"/>
    <lineage>
        <taxon>Bacteria</taxon>
        <taxon>Bacillati</taxon>
        <taxon>Bacillota</taxon>
        <taxon>Clostridia</taxon>
        <taxon>Lachnospirales</taxon>
        <taxon>Lachnospiraceae</taxon>
        <taxon>Lachnospiraceae incertae sedis</taxon>
        <taxon>Candidatus Scybalocola (ex Gilroy et al. 2021)</taxon>
    </lineage>
</organism>
<evidence type="ECO:0000256" key="2">
    <source>
        <dbReference type="ARBA" id="ARBA00022597"/>
    </source>
</evidence>
<dbReference type="GO" id="GO:0016301">
    <property type="term" value="F:kinase activity"/>
    <property type="evidence" value="ECO:0007669"/>
    <property type="project" value="UniProtKB-KW"/>
</dbReference>
<keyword evidence="2" id="KW-0762">Sugar transport</keyword>
<evidence type="ECO:0000256" key="4">
    <source>
        <dbReference type="ARBA" id="ARBA00022683"/>
    </source>
</evidence>
<comment type="caution">
    <text evidence="8">The sequence shown here is derived from an EMBL/GenBank/DDBJ whole genome shotgun (WGS) entry which is preliminary data.</text>
</comment>
<evidence type="ECO:0000259" key="7">
    <source>
        <dbReference type="PROSITE" id="PS51098"/>
    </source>
</evidence>
<reference evidence="8" key="2">
    <citation type="journal article" date="2021" name="PeerJ">
        <title>Extensive microbial diversity within the chicken gut microbiome revealed by metagenomics and culture.</title>
        <authorList>
            <person name="Gilroy R."/>
            <person name="Ravi A."/>
            <person name="Getino M."/>
            <person name="Pursley I."/>
            <person name="Horton D.L."/>
            <person name="Alikhan N.F."/>
            <person name="Baker D."/>
            <person name="Gharbi K."/>
            <person name="Hall N."/>
            <person name="Watson M."/>
            <person name="Adriaenssens E.M."/>
            <person name="Foster-Nyarko E."/>
            <person name="Jarju S."/>
            <person name="Secka A."/>
            <person name="Antonio M."/>
            <person name="Oren A."/>
            <person name="Chaudhuri R.R."/>
            <person name="La Ragione R."/>
            <person name="Hildebrand F."/>
            <person name="Pallen M.J."/>
        </authorList>
    </citation>
    <scope>NUCLEOTIDE SEQUENCE</scope>
    <source>
        <strain evidence="8">CHK178-757</strain>
    </source>
</reference>
<feature type="domain" description="PTS EIIB type-1" evidence="7">
    <location>
        <begin position="4"/>
        <end position="49"/>
    </location>
</feature>
<dbReference type="Gene3D" id="3.30.1360.60">
    <property type="entry name" value="Glucose permease domain IIB"/>
    <property type="match status" value="1"/>
</dbReference>
<dbReference type="GO" id="GO:0009401">
    <property type="term" value="P:phosphoenolpyruvate-dependent sugar phosphotransferase system"/>
    <property type="evidence" value="ECO:0007669"/>
    <property type="project" value="UniProtKB-KW"/>
</dbReference>
<feature type="active site" description="Phosphocysteine intermediate; for EIIB activity" evidence="6">
    <location>
        <position position="26"/>
    </location>
</feature>
<dbReference type="PROSITE" id="PS51098">
    <property type="entry name" value="PTS_EIIB_TYPE_1"/>
    <property type="match status" value="1"/>
</dbReference>
<dbReference type="Proteomes" id="UP000823927">
    <property type="component" value="Unassembled WGS sequence"/>
</dbReference>
<dbReference type="AlphaFoldDB" id="A0A9D1F1V3"/>
<keyword evidence="3" id="KW-0808">Transferase</keyword>
<evidence type="ECO:0000256" key="3">
    <source>
        <dbReference type="ARBA" id="ARBA00022679"/>
    </source>
</evidence>
<dbReference type="InterPro" id="IPR018113">
    <property type="entry name" value="PTrfase_EIIB_Cys"/>
</dbReference>
<evidence type="ECO:0000313" key="9">
    <source>
        <dbReference type="Proteomes" id="UP000823927"/>
    </source>
</evidence>
<name>A0A9D1F1V3_9FIRM</name>
<dbReference type="SUPFAM" id="SSF55604">
    <property type="entry name" value="Glucose permease domain IIB"/>
    <property type="match status" value="1"/>
</dbReference>
<dbReference type="PROSITE" id="PS01035">
    <property type="entry name" value="PTS_EIIB_TYPE_1_CYS"/>
    <property type="match status" value="1"/>
</dbReference>
<accession>A0A9D1F1V3</accession>
<keyword evidence="1" id="KW-0813">Transport</keyword>
<sequence length="49" mass="5660">MRNTAGVQDIVRNVGGRQNVRSLTHCITRLRFTLLDFSRPFCRCLLPQV</sequence>
<proteinExistence type="predicted"/>
<dbReference type="GO" id="GO:0008982">
    <property type="term" value="F:protein-N(PI)-phosphohistidine-sugar phosphotransferase activity"/>
    <property type="evidence" value="ECO:0007669"/>
    <property type="project" value="InterPro"/>
</dbReference>
<dbReference type="InterPro" id="IPR036878">
    <property type="entry name" value="Glu_permease_IIB"/>
</dbReference>
<keyword evidence="4" id="KW-0598">Phosphotransferase system</keyword>
<evidence type="ECO:0000313" key="8">
    <source>
        <dbReference type="EMBL" id="HIS45979.1"/>
    </source>
</evidence>
<reference evidence="8" key="1">
    <citation type="submission" date="2020-10" db="EMBL/GenBank/DDBJ databases">
        <authorList>
            <person name="Gilroy R."/>
        </authorList>
    </citation>
    <scope>NUCLEOTIDE SEQUENCE</scope>
    <source>
        <strain evidence="8">CHK178-757</strain>
    </source>
</reference>